<sequence length="114" mass="12633">MADTTETEEIVQLKLLINEESNKVVFAEAGKDFVDILCSFLTLPLGTIARLSRKDSNIGPVSVGCLNSLYQSVVDLDKGYLWTDSIKEMLLQPKNSSEDYCSSIKLNIDDTQPT</sequence>
<dbReference type="PANTHER" id="PTHR33103">
    <property type="entry name" value="OS01G0153900 PROTEIN"/>
    <property type="match status" value="1"/>
</dbReference>
<dbReference type="AlphaFoldDB" id="A0A2K3KUZ2"/>
<feature type="non-terminal residue" evidence="1">
    <location>
        <position position="114"/>
    </location>
</feature>
<dbReference type="PANTHER" id="PTHR33103:SF43">
    <property type="entry name" value="DUF674 FAMILY PROTEIN"/>
    <property type="match status" value="1"/>
</dbReference>
<dbReference type="Pfam" id="PF05056">
    <property type="entry name" value="DUF674"/>
    <property type="match status" value="1"/>
</dbReference>
<dbReference type="Proteomes" id="UP000236291">
    <property type="component" value="Unassembled WGS sequence"/>
</dbReference>
<dbReference type="EMBL" id="ASHM01111232">
    <property type="protein sequence ID" value="PNX70098.1"/>
    <property type="molecule type" value="Genomic_DNA"/>
</dbReference>
<evidence type="ECO:0008006" key="3">
    <source>
        <dbReference type="Google" id="ProtNLM"/>
    </source>
</evidence>
<dbReference type="STRING" id="57577.A0A2K3KUZ2"/>
<protein>
    <recommendedName>
        <fullName evidence="3">DUF674 family protein</fullName>
    </recommendedName>
</protein>
<evidence type="ECO:0000313" key="2">
    <source>
        <dbReference type="Proteomes" id="UP000236291"/>
    </source>
</evidence>
<organism evidence="1 2">
    <name type="scientific">Trifolium pratense</name>
    <name type="common">Red clover</name>
    <dbReference type="NCBI Taxonomy" id="57577"/>
    <lineage>
        <taxon>Eukaryota</taxon>
        <taxon>Viridiplantae</taxon>
        <taxon>Streptophyta</taxon>
        <taxon>Embryophyta</taxon>
        <taxon>Tracheophyta</taxon>
        <taxon>Spermatophyta</taxon>
        <taxon>Magnoliopsida</taxon>
        <taxon>eudicotyledons</taxon>
        <taxon>Gunneridae</taxon>
        <taxon>Pentapetalae</taxon>
        <taxon>rosids</taxon>
        <taxon>fabids</taxon>
        <taxon>Fabales</taxon>
        <taxon>Fabaceae</taxon>
        <taxon>Papilionoideae</taxon>
        <taxon>50 kb inversion clade</taxon>
        <taxon>NPAAA clade</taxon>
        <taxon>Hologalegina</taxon>
        <taxon>IRL clade</taxon>
        <taxon>Trifolieae</taxon>
        <taxon>Trifolium</taxon>
    </lineage>
</organism>
<reference evidence="1 2" key="1">
    <citation type="journal article" date="2014" name="Am. J. Bot.">
        <title>Genome assembly and annotation for red clover (Trifolium pratense; Fabaceae).</title>
        <authorList>
            <person name="Istvanek J."/>
            <person name="Jaros M."/>
            <person name="Krenek A."/>
            <person name="Repkova J."/>
        </authorList>
    </citation>
    <scope>NUCLEOTIDE SEQUENCE [LARGE SCALE GENOMIC DNA]</scope>
    <source>
        <strain evidence="2">cv. Tatra</strain>
        <tissue evidence="1">Young leaves</tissue>
    </source>
</reference>
<proteinExistence type="predicted"/>
<accession>A0A2K3KUZ2</accession>
<name>A0A2K3KUZ2_TRIPR</name>
<reference evidence="1 2" key="2">
    <citation type="journal article" date="2017" name="Front. Plant Sci.">
        <title>Gene Classification and Mining of Molecular Markers Useful in Red Clover (Trifolium pratense) Breeding.</title>
        <authorList>
            <person name="Istvanek J."/>
            <person name="Dluhosova J."/>
            <person name="Dluhos P."/>
            <person name="Patkova L."/>
            <person name="Nedelnik J."/>
            <person name="Repkova J."/>
        </authorList>
    </citation>
    <scope>NUCLEOTIDE SEQUENCE [LARGE SCALE GENOMIC DNA]</scope>
    <source>
        <strain evidence="2">cv. Tatra</strain>
        <tissue evidence="1">Young leaves</tissue>
    </source>
</reference>
<dbReference type="InterPro" id="IPR007750">
    <property type="entry name" value="DUF674"/>
</dbReference>
<gene>
    <name evidence="1" type="ORF">L195_g057087</name>
</gene>
<evidence type="ECO:0000313" key="1">
    <source>
        <dbReference type="EMBL" id="PNX70098.1"/>
    </source>
</evidence>
<comment type="caution">
    <text evidence="1">The sequence shown here is derived from an EMBL/GenBank/DDBJ whole genome shotgun (WGS) entry which is preliminary data.</text>
</comment>